<gene>
    <name evidence="1" type="ORF">OnM2_c5636o42</name>
</gene>
<evidence type="ECO:0000313" key="2">
    <source>
        <dbReference type="Proteomes" id="UP000286134"/>
    </source>
</evidence>
<protein>
    <submittedName>
        <fullName evidence="1">Uncharacterized protein</fullName>
    </submittedName>
</protein>
<organism evidence="1 2">
    <name type="scientific">Erysiphe neolycopersici</name>
    <dbReference type="NCBI Taxonomy" id="212602"/>
    <lineage>
        <taxon>Eukaryota</taxon>
        <taxon>Fungi</taxon>
        <taxon>Dikarya</taxon>
        <taxon>Ascomycota</taxon>
        <taxon>Pezizomycotina</taxon>
        <taxon>Leotiomycetes</taxon>
        <taxon>Erysiphales</taxon>
        <taxon>Erysiphaceae</taxon>
        <taxon>Erysiphe</taxon>
    </lineage>
</organism>
<accession>A0A420HNM6</accession>
<name>A0A420HNM6_9PEZI</name>
<comment type="caution">
    <text evidence="1">The sequence shown here is derived from an EMBL/GenBank/DDBJ whole genome shotgun (WGS) entry which is preliminary data.</text>
</comment>
<reference evidence="1 2" key="1">
    <citation type="journal article" date="2018" name="BMC Genomics">
        <title>Comparative genome analyses reveal sequence features reflecting distinct modes of host-adaptation between dicot and monocot powdery mildew.</title>
        <authorList>
            <person name="Wu Y."/>
            <person name="Ma X."/>
            <person name="Pan Z."/>
            <person name="Kale S.D."/>
            <person name="Song Y."/>
            <person name="King H."/>
            <person name="Zhang Q."/>
            <person name="Presley C."/>
            <person name="Deng X."/>
            <person name="Wei C.I."/>
            <person name="Xiao S."/>
        </authorList>
    </citation>
    <scope>NUCLEOTIDE SEQUENCE [LARGE SCALE GENOMIC DNA]</scope>
    <source>
        <strain evidence="1">UMSG2</strain>
    </source>
</reference>
<dbReference type="AlphaFoldDB" id="A0A420HNM6"/>
<evidence type="ECO:0000313" key="1">
    <source>
        <dbReference type="EMBL" id="RKF59040.1"/>
    </source>
</evidence>
<sequence length="47" mass="5235">MTIAPLTGRRCTFTLFFFLTACKSPLDREASKQAGRQPSISVHHSII</sequence>
<keyword evidence="2" id="KW-1185">Reference proteome</keyword>
<dbReference type="EMBL" id="MCFK01006354">
    <property type="protein sequence ID" value="RKF59040.1"/>
    <property type="molecule type" value="Genomic_DNA"/>
</dbReference>
<dbReference type="Proteomes" id="UP000286134">
    <property type="component" value="Unassembled WGS sequence"/>
</dbReference>
<proteinExistence type="predicted"/>